<keyword evidence="3" id="KW-1185">Reference proteome</keyword>
<dbReference type="OrthoDB" id="4295522at2"/>
<organism evidence="2 3">
    <name type="scientific">Mucilaginibacter ginsenosidivorans</name>
    <dbReference type="NCBI Taxonomy" id="398053"/>
    <lineage>
        <taxon>Bacteria</taxon>
        <taxon>Pseudomonadati</taxon>
        <taxon>Bacteroidota</taxon>
        <taxon>Sphingobacteriia</taxon>
        <taxon>Sphingobacteriales</taxon>
        <taxon>Sphingobacteriaceae</taxon>
        <taxon>Mucilaginibacter</taxon>
    </lineage>
</organism>
<dbReference type="InterPro" id="IPR024775">
    <property type="entry name" value="DinB-like"/>
</dbReference>
<dbReference type="EMBL" id="CP042436">
    <property type="protein sequence ID" value="QEC65449.1"/>
    <property type="molecule type" value="Genomic_DNA"/>
</dbReference>
<feature type="domain" description="DinB-like" evidence="1">
    <location>
        <begin position="9"/>
        <end position="144"/>
    </location>
</feature>
<dbReference type="Pfam" id="PF12867">
    <property type="entry name" value="DinB_2"/>
    <property type="match status" value="1"/>
</dbReference>
<dbReference type="RefSeq" id="WP_147034274.1">
    <property type="nucleotide sequence ID" value="NZ_CP042436.1"/>
</dbReference>
<sequence length="154" mass="17568">MTGQIENIRKVRAFLLEGIKDLTTEQLNRIPEGFNNNIIWNLGHMVAAQQGICYKRAGITPHISDEFWEQFRSGTKPERLLSESEIANIKQLLSTTMDELEADYNNDIFTGYTAWNTRYNVEIKNIDDALHFVPFHEGLHSGTIGALKRLVSMA</sequence>
<dbReference type="KEGG" id="mgin:FRZ54_23725"/>
<dbReference type="Proteomes" id="UP000321479">
    <property type="component" value="Chromosome"/>
</dbReference>
<dbReference type="Gene3D" id="1.20.120.450">
    <property type="entry name" value="dinb family like domain"/>
    <property type="match status" value="1"/>
</dbReference>
<dbReference type="InterPro" id="IPR034660">
    <property type="entry name" value="DinB/YfiT-like"/>
</dbReference>
<proteinExistence type="predicted"/>
<dbReference type="AlphaFoldDB" id="A0A5B8V2R9"/>
<gene>
    <name evidence="2" type="ORF">FRZ54_23725</name>
</gene>
<reference evidence="2 3" key="1">
    <citation type="journal article" date="2017" name="Curr. Microbiol.">
        <title>Mucilaginibacter ginsenosidivorans sp. nov., Isolated from Soil of Ginseng Field.</title>
        <authorList>
            <person name="Kim M.M."/>
            <person name="Siddiqi M.Z."/>
            <person name="Im W.T."/>
        </authorList>
    </citation>
    <scope>NUCLEOTIDE SEQUENCE [LARGE SCALE GENOMIC DNA]</scope>
    <source>
        <strain evidence="2 3">Gsoil 3017</strain>
    </source>
</reference>
<evidence type="ECO:0000259" key="1">
    <source>
        <dbReference type="Pfam" id="PF12867"/>
    </source>
</evidence>
<dbReference type="SUPFAM" id="SSF109854">
    <property type="entry name" value="DinB/YfiT-like putative metalloenzymes"/>
    <property type="match status" value="1"/>
</dbReference>
<evidence type="ECO:0000313" key="2">
    <source>
        <dbReference type="EMBL" id="QEC65449.1"/>
    </source>
</evidence>
<protein>
    <submittedName>
        <fullName evidence="2">DinB family protein</fullName>
    </submittedName>
</protein>
<name>A0A5B8V2R9_9SPHI</name>
<accession>A0A5B8V2R9</accession>
<evidence type="ECO:0000313" key="3">
    <source>
        <dbReference type="Proteomes" id="UP000321479"/>
    </source>
</evidence>